<dbReference type="InterPro" id="IPR001752">
    <property type="entry name" value="Kinesin_motor_dom"/>
</dbReference>
<evidence type="ECO:0000256" key="9">
    <source>
        <dbReference type="SAM" id="MobiDB-lite"/>
    </source>
</evidence>
<dbReference type="InterPro" id="IPR036961">
    <property type="entry name" value="Kinesin_motor_dom_sf"/>
</dbReference>
<evidence type="ECO:0000256" key="4">
    <source>
        <dbReference type="ARBA" id="ARBA00022840"/>
    </source>
</evidence>
<evidence type="ECO:0000313" key="12">
    <source>
        <dbReference type="Proteomes" id="UP001443914"/>
    </source>
</evidence>
<dbReference type="InterPro" id="IPR027640">
    <property type="entry name" value="Kinesin-like_fam"/>
</dbReference>
<dbReference type="InterPro" id="IPR019821">
    <property type="entry name" value="Kinesin_motor_CS"/>
</dbReference>
<evidence type="ECO:0000313" key="11">
    <source>
        <dbReference type="EMBL" id="KAK9678759.1"/>
    </source>
</evidence>
<keyword evidence="4 7" id="KW-0067">ATP-binding</keyword>
<dbReference type="GO" id="GO:0005524">
    <property type="term" value="F:ATP binding"/>
    <property type="evidence" value="ECO:0007669"/>
    <property type="project" value="UniProtKB-UniRule"/>
</dbReference>
<keyword evidence="12" id="KW-1185">Reference proteome</keyword>
<dbReference type="Pfam" id="PF00225">
    <property type="entry name" value="Kinesin"/>
    <property type="match status" value="1"/>
</dbReference>
<dbReference type="SMART" id="SM00129">
    <property type="entry name" value="KISc"/>
    <property type="match status" value="1"/>
</dbReference>
<comment type="caution">
    <text evidence="11">The sequence shown here is derived from an EMBL/GenBank/DDBJ whole genome shotgun (WGS) entry which is preliminary data.</text>
</comment>
<evidence type="ECO:0000256" key="5">
    <source>
        <dbReference type="ARBA" id="ARBA00023054"/>
    </source>
</evidence>
<dbReference type="PRINTS" id="PR00380">
    <property type="entry name" value="KINESINHEAVY"/>
</dbReference>
<dbReference type="Gene3D" id="3.40.850.10">
    <property type="entry name" value="Kinesin motor domain"/>
    <property type="match status" value="1"/>
</dbReference>
<dbReference type="CDD" id="cd01374">
    <property type="entry name" value="KISc_CENP_E"/>
    <property type="match status" value="1"/>
</dbReference>
<dbReference type="GO" id="GO:0007018">
    <property type="term" value="P:microtubule-based movement"/>
    <property type="evidence" value="ECO:0007669"/>
    <property type="project" value="InterPro"/>
</dbReference>
<dbReference type="SUPFAM" id="SSF52540">
    <property type="entry name" value="P-loop containing nucleoside triphosphate hydrolases"/>
    <property type="match status" value="1"/>
</dbReference>
<evidence type="ECO:0000256" key="7">
    <source>
        <dbReference type="PROSITE-ProRule" id="PRU00283"/>
    </source>
</evidence>
<keyword evidence="3 7" id="KW-0547">Nucleotide-binding</keyword>
<dbReference type="Proteomes" id="UP001443914">
    <property type="component" value="Unassembled WGS sequence"/>
</dbReference>
<feature type="binding site" evidence="7">
    <location>
        <begin position="108"/>
        <end position="115"/>
    </location>
    <ligand>
        <name>ATP</name>
        <dbReference type="ChEBI" id="CHEBI:30616"/>
    </ligand>
</feature>
<feature type="domain" description="Kinesin motor" evidence="10">
    <location>
        <begin position="21"/>
        <end position="344"/>
    </location>
</feature>
<accession>A0AAW1HQN8</accession>
<proteinExistence type="inferred from homology"/>
<feature type="compositionally biased region" description="Polar residues" evidence="9">
    <location>
        <begin position="834"/>
        <end position="843"/>
    </location>
</feature>
<dbReference type="PROSITE" id="PS00411">
    <property type="entry name" value="KINESIN_MOTOR_1"/>
    <property type="match status" value="1"/>
</dbReference>
<dbReference type="GO" id="GO:0003777">
    <property type="term" value="F:microtubule motor activity"/>
    <property type="evidence" value="ECO:0007669"/>
    <property type="project" value="InterPro"/>
</dbReference>
<comment type="similarity">
    <text evidence="1">Belongs to the TRAFAC class myosin-kinesin ATPase superfamily. Kinesin family. KIN-7 subfamily.</text>
</comment>
<reference evidence="11" key="1">
    <citation type="submission" date="2024-03" db="EMBL/GenBank/DDBJ databases">
        <title>WGS assembly of Saponaria officinalis var. Norfolk2.</title>
        <authorList>
            <person name="Jenkins J."/>
            <person name="Shu S."/>
            <person name="Grimwood J."/>
            <person name="Barry K."/>
            <person name="Goodstein D."/>
            <person name="Schmutz J."/>
            <person name="Leebens-Mack J."/>
            <person name="Osbourn A."/>
        </authorList>
    </citation>
    <scope>NUCLEOTIDE SEQUENCE [LARGE SCALE GENOMIC DNA]</scope>
    <source>
        <strain evidence="11">JIC</strain>
    </source>
</reference>
<dbReference type="Pfam" id="PF11995">
    <property type="entry name" value="DUF3490"/>
    <property type="match status" value="1"/>
</dbReference>
<evidence type="ECO:0000256" key="1">
    <source>
        <dbReference type="ARBA" id="ARBA00007310"/>
    </source>
</evidence>
<feature type="region of interest" description="Disordered" evidence="9">
    <location>
        <begin position="825"/>
        <end position="859"/>
    </location>
</feature>
<dbReference type="GO" id="GO:0005874">
    <property type="term" value="C:microtubule"/>
    <property type="evidence" value="ECO:0007669"/>
    <property type="project" value="UniProtKB-KW"/>
</dbReference>
<evidence type="ECO:0000259" key="10">
    <source>
        <dbReference type="PROSITE" id="PS50067"/>
    </source>
</evidence>
<feature type="compositionally biased region" description="Basic and acidic residues" evidence="9">
    <location>
        <begin position="844"/>
        <end position="859"/>
    </location>
</feature>
<evidence type="ECO:0000256" key="6">
    <source>
        <dbReference type="ARBA" id="ARBA00023175"/>
    </source>
</evidence>
<dbReference type="InterPro" id="IPR021881">
    <property type="entry name" value="NACK_C"/>
</dbReference>
<dbReference type="PANTHER" id="PTHR47968:SF18">
    <property type="entry name" value="KINESIN-LIKE PROTEIN KIN-7F"/>
    <property type="match status" value="1"/>
</dbReference>
<dbReference type="EMBL" id="JBDFQZ010000011">
    <property type="protein sequence ID" value="KAK9678759.1"/>
    <property type="molecule type" value="Genomic_DNA"/>
</dbReference>
<dbReference type="GO" id="GO:0008017">
    <property type="term" value="F:microtubule binding"/>
    <property type="evidence" value="ECO:0007669"/>
    <property type="project" value="InterPro"/>
</dbReference>
<organism evidence="11 12">
    <name type="scientific">Saponaria officinalis</name>
    <name type="common">Common soapwort</name>
    <name type="synonym">Lychnis saponaria</name>
    <dbReference type="NCBI Taxonomy" id="3572"/>
    <lineage>
        <taxon>Eukaryota</taxon>
        <taxon>Viridiplantae</taxon>
        <taxon>Streptophyta</taxon>
        <taxon>Embryophyta</taxon>
        <taxon>Tracheophyta</taxon>
        <taxon>Spermatophyta</taxon>
        <taxon>Magnoliopsida</taxon>
        <taxon>eudicotyledons</taxon>
        <taxon>Gunneridae</taxon>
        <taxon>Pentapetalae</taxon>
        <taxon>Caryophyllales</taxon>
        <taxon>Caryophyllaceae</taxon>
        <taxon>Caryophylleae</taxon>
        <taxon>Saponaria</taxon>
    </lineage>
</organism>
<keyword evidence="5 8" id="KW-0175">Coiled coil</keyword>
<sequence length="1070" mass="120873">MGSVDGDHGEVHGPSRRENERILVSVRVRPLNEKEAARRELIDWECINDTTIVHKNNLSPERTVYPTSYTFDRVFRPNCSTRQVYEEGAKSVVLSAVGGINSSVFAYGQTSSGKTFTMTGITEYTMADVFEYIQKHKERDFHLKFSAMEIYNESVRDLLTADNSPLRLLDDPERGTVVEKLTEETLRDWNHFQDLLAICEAQRQIGETFLNEVSSRSHQILRLTIESSTREYLGKNHSGTLAATLNFVDLAGSERASQALSAGSRLKEGSHINRSLLTLGTVIRKLSKGGIGHVPYRDSKLTRILQSSLGGNARTAVICTMSPARSYSEQSRNTLLFASCAKEVTTNAHVNVVMSDKALVKHLQRELVRLETELRSASPSVIADANNLLRVKDSKIEELERRVNELTQQLNLALSQIHELQQGSGDRTPIVWEEDDYLYPKLHVRQASDISTSNETTVTDHHFFIENSPASETLQSPDRHSGLSYDENDSISDFDENLPPSSPFSRMFIETPSDASTPVLIQTPKVIGNGNHRIHRLIADPTTNLSEVDPYLVPSESVAQTPNSFLSDTRNMTEEQNDDDFETRLEQVSNEQGGQSPYFVEFDPYQVCDEFGGLTPSSFGVDQCDISEEVAEKPSIDSHQTKVNGKEIDNHVEDYCKEVQCIETEKVQRTPLSLEEETKSSSPSHEIYDNGWRTNDEHKQEDVHCKATTSCQDLNAQFGKQENDKFIELKNVNCVKSPRLEDTSITSPTSVEKIKYETTNDIAEGEEEFVVRVENIHRTLSALRYNTSDVDPQIPTGDIVVDEDETPVTDVEVSDEIDCIEKYTSPAETMEISKPSSVDQPQLSDDKAEETHRKSNDSIKLTKDVIKHTKDVGLNPQDDLDTNSPWPSDSKRLQMEIIDLWDVCNISLVHRTCFFLLFMKGGQGQADVIYLEVERRRLSCIKDAFAWGNAIDLDNNKLTPGSSSIRSLHHERFMLARLMKRRLSSQERIDLYVKWGINLDTKRRRSQLAQCLWVDTTDTNHIEESANIVAKLVKFSEPQVPKEVFGLNLMTNQGRRRSSFGWKSSPNLNY</sequence>
<evidence type="ECO:0000256" key="3">
    <source>
        <dbReference type="ARBA" id="ARBA00022741"/>
    </source>
</evidence>
<dbReference type="PROSITE" id="PS50067">
    <property type="entry name" value="KINESIN_MOTOR_2"/>
    <property type="match status" value="1"/>
</dbReference>
<feature type="coiled-coil region" evidence="8">
    <location>
        <begin position="353"/>
        <end position="423"/>
    </location>
</feature>
<keyword evidence="2" id="KW-0493">Microtubule</keyword>
<evidence type="ECO:0000256" key="2">
    <source>
        <dbReference type="ARBA" id="ARBA00022701"/>
    </source>
</evidence>
<feature type="region of interest" description="Disordered" evidence="9">
    <location>
        <begin position="672"/>
        <end position="692"/>
    </location>
</feature>
<name>A0AAW1HQN8_SAPOF</name>
<evidence type="ECO:0000256" key="8">
    <source>
        <dbReference type="SAM" id="Coils"/>
    </source>
</evidence>
<protein>
    <recommendedName>
        <fullName evidence="10">Kinesin motor domain-containing protein</fullName>
    </recommendedName>
</protein>
<dbReference type="InterPro" id="IPR027417">
    <property type="entry name" value="P-loop_NTPase"/>
</dbReference>
<dbReference type="PANTHER" id="PTHR47968">
    <property type="entry name" value="CENTROMERE PROTEIN E"/>
    <property type="match status" value="1"/>
</dbReference>
<gene>
    <name evidence="11" type="ORF">RND81_11G231700</name>
</gene>
<dbReference type="FunFam" id="3.40.850.10:FF:000016">
    <property type="entry name" value="Kinesin-like protein"/>
    <property type="match status" value="1"/>
</dbReference>
<keyword evidence="6 7" id="KW-0505">Motor protein</keyword>
<dbReference type="AlphaFoldDB" id="A0AAW1HQN8"/>